<dbReference type="EMBL" id="LT629799">
    <property type="protein sequence ID" value="SDU90769.1"/>
    <property type="molecule type" value="Genomic_DNA"/>
</dbReference>
<feature type="transmembrane region" description="Helical" evidence="1">
    <location>
        <begin position="51"/>
        <end position="73"/>
    </location>
</feature>
<feature type="transmembrane region" description="Helical" evidence="1">
    <location>
        <begin position="176"/>
        <end position="200"/>
    </location>
</feature>
<keyword evidence="1" id="KW-0812">Transmembrane</keyword>
<name>A0A1H2MC59_9ACTN</name>
<feature type="transmembrane region" description="Helical" evidence="1">
    <location>
        <begin position="117"/>
        <end position="136"/>
    </location>
</feature>
<keyword evidence="1" id="KW-0472">Membrane</keyword>
<feature type="transmembrane region" description="Helical" evidence="1">
    <location>
        <begin position="145"/>
        <end position="164"/>
    </location>
</feature>
<feature type="transmembrane region" description="Helical" evidence="1">
    <location>
        <begin position="93"/>
        <end position="111"/>
    </location>
</feature>
<evidence type="ECO:0000313" key="2">
    <source>
        <dbReference type="EMBL" id="SDU90769.1"/>
    </source>
</evidence>
<feature type="transmembrane region" description="Helical" evidence="1">
    <location>
        <begin position="429"/>
        <end position="448"/>
    </location>
</feature>
<protein>
    <submittedName>
        <fullName evidence="2">Uncharacterized protein</fullName>
    </submittedName>
</protein>
<feature type="transmembrane region" description="Helical" evidence="1">
    <location>
        <begin position="255"/>
        <end position="276"/>
    </location>
</feature>
<proteinExistence type="predicted"/>
<dbReference type="STRING" id="546874.SAMN04488544_1788"/>
<accession>A0A1H2MC59</accession>
<feature type="transmembrane region" description="Helical" evidence="1">
    <location>
        <begin position="402"/>
        <end position="420"/>
    </location>
</feature>
<keyword evidence="1" id="KW-1133">Transmembrane helix</keyword>
<keyword evidence="3" id="KW-1185">Reference proteome</keyword>
<feature type="transmembrane region" description="Helical" evidence="1">
    <location>
        <begin position="297"/>
        <end position="319"/>
    </location>
</feature>
<dbReference type="AlphaFoldDB" id="A0A1H2MC59"/>
<evidence type="ECO:0000313" key="3">
    <source>
        <dbReference type="Proteomes" id="UP000198825"/>
    </source>
</evidence>
<feature type="transmembrane region" description="Helical" evidence="1">
    <location>
        <begin position="524"/>
        <end position="546"/>
    </location>
</feature>
<sequence length="572" mass="58774">MAEARPPVAEARPPVAGRLGAFVRGVVVQTVVTPVREGRIRDVGWPYGLRAVVPLGYVAFGLAAVLVVASTAIRRHAVLGPSASLPSGLPEPAVWMLATLFSFGLSLLLVAGLRSPWWLRLLALLVVLAALSLFALRTPGTAGSVVWPLLVLVLLAALVVLVVVRARRRFSWWELAVTWALVGAGLVVGLVAMLAGAAAAEVCVRLTVAATRQAQRLARRWVPFAVLGVVVVVRGVQVGLQVVGLDPVTQGGDVVAASLVLVGLLAGVGVALLAVARRRGSRPDVEGLGDELSGVGLPVGAALVLVVLPVQLLAGLVPVLGLLGSRDGFLGSGLDPAALVARLVDPVRAVVGLVVVGLGFRAARQGRATRALLLGSVGVLLLMLARSLVQGPEARAGVDPDVLNLVATAVVVVGGLVSLVRRRLDRSRALALAGALTLCALFSSRDFVSDPVGAVLGFSGAALVLFGLTWDLFTGSLWANQESRRFARPTRVLLVLANSVVTMSVLAFAALVRDGSTTIYLDPYAAFGDLIFGTALLAAAVVGVLAPAPRTAAVAPVSSVSSGSSTSQPQPV</sequence>
<reference evidence="3" key="1">
    <citation type="submission" date="2016-10" db="EMBL/GenBank/DDBJ databases">
        <authorList>
            <person name="Varghese N."/>
            <person name="Submissions S."/>
        </authorList>
    </citation>
    <scope>NUCLEOTIDE SEQUENCE [LARGE SCALE GENOMIC DNA]</scope>
    <source>
        <strain evidence="3">DSM 21743</strain>
    </source>
</reference>
<organism evidence="2 3">
    <name type="scientific">Microlunatus sagamiharensis</name>
    <dbReference type="NCBI Taxonomy" id="546874"/>
    <lineage>
        <taxon>Bacteria</taxon>
        <taxon>Bacillati</taxon>
        <taxon>Actinomycetota</taxon>
        <taxon>Actinomycetes</taxon>
        <taxon>Propionibacteriales</taxon>
        <taxon>Propionibacteriaceae</taxon>
        <taxon>Microlunatus</taxon>
    </lineage>
</organism>
<feature type="transmembrane region" description="Helical" evidence="1">
    <location>
        <begin position="454"/>
        <end position="480"/>
    </location>
</feature>
<feature type="transmembrane region" description="Helical" evidence="1">
    <location>
        <begin position="221"/>
        <end position="243"/>
    </location>
</feature>
<feature type="transmembrane region" description="Helical" evidence="1">
    <location>
        <begin position="339"/>
        <end position="360"/>
    </location>
</feature>
<gene>
    <name evidence="2" type="ORF">SAMN04488544_1788</name>
</gene>
<feature type="transmembrane region" description="Helical" evidence="1">
    <location>
        <begin position="492"/>
        <end position="512"/>
    </location>
</feature>
<evidence type="ECO:0000256" key="1">
    <source>
        <dbReference type="SAM" id="Phobius"/>
    </source>
</evidence>
<dbReference type="Proteomes" id="UP000198825">
    <property type="component" value="Chromosome I"/>
</dbReference>
<feature type="transmembrane region" description="Helical" evidence="1">
    <location>
        <begin position="372"/>
        <end position="390"/>
    </location>
</feature>